<keyword evidence="2" id="KW-0378">Hydrolase</keyword>
<feature type="transmembrane region" description="Helical" evidence="4">
    <location>
        <begin position="19"/>
        <end position="39"/>
    </location>
</feature>
<keyword evidence="4" id="KW-0812">Transmembrane</keyword>
<feature type="domain" description="Fibronectin type-III" evidence="5">
    <location>
        <begin position="589"/>
        <end position="678"/>
    </location>
</feature>
<protein>
    <submittedName>
        <fullName evidence="6">Fibronectin type III domain-containing protein</fullName>
    </submittedName>
</protein>
<keyword evidence="3" id="KW-0624">Polysaccharide degradation</keyword>
<dbReference type="EMBL" id="JBHSAY010000015">
    <property type="protein sequence ID" value="MFC4134005.1"/>
    <property type="molecule type" value="Genomic_DNA"/>
</dbReference>
<keyword evidence="1" id="KW-0677">Repeat</keyword>
<dbReference type="InterPro" id="IPR036116">
    <property type="entry name" value="FN3_sf"/>
</dbReference>
<comment type="caution">
    <text evidence="6">The sequence shown here is derived from an EMBL/GenBank/DDBJ whole genome shotgun (WGS) entry which is preliminary data.</text>
</comment>
<dbReference type="SMART" id="SM00060">
    <property type="entry name" value="FN3"/>
    <property type="match status" value="3"/>
</dbReference>
<dbReference type="InterPro" id="IPR013783">
    <property type="entry name" value="Ig-like_fold"/>
</dbReference>
<dbReference type="Pfam" id="PF00041">
    <property type="entry name" value="fn3"/>
    <property type="match status" value="3"/>
</dbReference>
<sequence length="856" mass="88174">MVDLSPGAIGRRARTKGGIVTIATVLALVAGVALTWFGLGAKDHAAANYDSSSWLWSSLKGEMARVNGVTGRVDTRMGVPNSAGHTMQVSQTDRFLVLRDVNTGKLDAFDLATLQSSGTAGSTSGLGVTVALNGDAAFLIDPAQGVVRQIDPRTLAGVGEPIHFPPGITGGTFDGKGRLWIAIPEEGTIAAIEPTGPAPTAGGTGGGASPTTVKTVTVADRSHDLVVSTLDSGVAVLDRTNGKLTTVIDEQQRQVGLDLQGTGALPTRTNGPDVPVTVVDGKHVFVVAGEKVTDFTVPGAGAKLKPAVAWSGRFYVADETNGAIYVLDRDGKLLDTIAFKEANGPIDLEVRENRLFINAPNAASARVVDDNGDVKVVDKFVNDVLGGEPPKLPPPPPPTPPVGKPGAVKNLKAVAGNTQARVTWSRASENGSPILKYIVEGNGQTFQVGADQRSLVITGLVNGQKYSFTVWAVNAKGTGPKRTSNTVTPSFEVPDPPLTVKAVEKPDGTVAVTWDKANGQGHNVARYEVTAVSNGVNAPIGTSTTNALTVKAGDLEYGTQYTFSVITVNDIGVASKASVVSNTVVPFAKPAAVKSLAATTVTSAKGTIKVSWTPGSDNGRPITEYQVTVNGTTKSTTGLSLTWNGLADGATVQVSVVAVNEAGSGPAAKDTAKTLAAPVRSAESASTTYSAVAIAATFTGDAVTCKLTIAGQSSVTDTSCANGSKLSVGVNRADKAYSWTLVVSNAAGSYTASGTARTTKLSATSQCNGCSEGVYEYKDNGDGYLEQTNGCCANGVYHRDGQSINPICRGSGVSINAAGENNNRRSTGWVMVNDPYYIPLAYTDISDGEFGNLPAC</sequence>
<keyword evidence="4" id="KW-1133">Transmembrane helix</keyword>
<evidence type="ECO:0000256" key="4">
    <source>
        <dbReference type="SAM" id="Phobius"/>
    </source>
</evidence>
<dbReference type="PANTHER" id="PTHR13817">
    <property type="entry name" value="TITIN"/>
    <property type="match status" value="1"/>
</dbReference>
<dbReference type="InterPro" id="IPR050964">
    <property type="entry name" value="Striated_Muscle_Regulatory"/>
</dbReference>
<keyword evidence="3" id="KW-0119">Carbohydrate metabolism</keyword>
<dbReference type="Proteomes" id="UP001595816">
    <property type="component" value="Unassembled WGS sequence"/>
</dbReference>
<evidence type="ECO:0000313" key="7">
    <source>
        <dbReference type="Proteomes" id="UP001595816"/>
    </source>
</evidence>
<dbReference type="PROSITE" id="PS50853">
    <property type="entry name" value="FN3"/>
    <property type="match status" value="3"/>
</dbReference>
<dbReference type="InterPro" id="IPR003961">
    <property type="entry name" value="FN3_dom"/>
</dbReference>
<reference evidence="7" key="1">
    <citation type="journal article" date="2019" name="Int. J. Syst. Evol. Microbiol.">
        <title>The Global Catalogue of Microorganisms (GCM) 10K type strain sequencing project: providing services to taxonomists for standard genome sequencing and annotation.</title>
        <authorList>
            <consortium name="The Broad Institute Genomics Platform"/>
            <consortium name="The Broad Institute Genome Sequencing Center for Infectious Disease"/>
            <person name="Wu L."/>
            <person name="Ma J."/>
        </authorList>
    </citation>
    <scope>NUCLEOTIDE SEQUENCE [LARGE SCALE GENOMIC DNA]</scope>
    <source>
        <strain evidence="7">CGMCC 4.7289</strain>
    </source>
</reference>
<accession>A0ABV8LT98</accession>
<keyword evidence="4" id="KW-0472">Membrane</keyword>
<feature type="domain" description="Fibronectin type-III" evidence="5">
    <location>
        <begin position="497"/>
        <end position="588"/>
    </location>
</feature>
<dbReference type="SUPFAM" id="SSF49265">
    <property type="entry name" value="Fibronectin type III"/>
    <property type="match status" value="2"/>
</dbReference>
<evidence type="ECO:0000256" key="1">
    <source>
        <dbReference type="ARBA" id="ARBA00022737"/>
    </source>
</evidence>
<keyword evidence="2" id="KW-0326">Glycosidase</keyword>
<dbReference type="CDD" id="cd00063">
    <property type="entry name" value="FN3"/>
    <property type="match status" value="3"/>
</dbReference>
<organism evidence="6 7">
    <name type="scientific">Hamadaea flava</name>
    <dbReference type="NCBI Taxonomy" id="1742688"/>
    <lineage>
        <taxon>Bacteria</taxon>
        <taxon>Bacillati</taxon>
        <taxon>Actinomycetota</taxon>
        <taxon>Actinomycetes</taxon>
        <taxon>Micromonosporales</taxon>
        <taxon>Micromonosporaceae</taxon>
        <taxon>Hamadaea</taxon>
    </lineage>
</organism>
<evidence type="ECO:0000256" key="3">
    <source>
        <dbReference type="ARBA" id="ARBA00023326"/>
    </source>
</evidence>
<gene>
    <name evidence="6" type="ORF">ACFOZ4_25630</name>
</gene>
<proteinExistence type="predicted"/>
<dbReference type="RefSeq" id="WP_253761796.1">
    <property type="nucleotide sequence ID" value="NZ_JAMZDZ010000001.1"/>
</dbReference>
<dbReference type="Gene3D" id="2.60.40.10">
    <property type="entry name" value="Immunoglobulins"/>
    <property type="match status" value="3"/>
</dbReference>
<evidence type="ECO:0000313" key="6">
    <source>
        <dbReference type="EMBL" id="MFC4134005.1"/>
    </source>
</evidence>
<dbReference type="SUPFAM" id="SSF63829">
    <property type="entry name" value="Calcium-dependent phosphotriesterase"/>
    <property type="match status" value="1"/>
</dbReference>
<name>A0ABV8LT98_9ACTN</name>
<evidence type="ECO:0000259" key="5">
    <source>
        <dbReference type="PROSITE" id="PS50853"/>
    </source>
</evidence>
<keyword evidence="7" id="KW-1185">Reference proteome</keyword>
<evidence type="ECO:0000256" key="2">
    <source>
        <dbReference type="ARBA" id="ARBA00023295"/>
    </source>
</evidence>
<dbReference type="PANTHER" id="PTHR13817:SF73">
    <property type="entry name" value="FIBRONECTIN TYPE-III DOMAIN-CONTAINING PROTEIN"/>
    <property type="match status" value="1"/>
</dbReference>
<feature type="domain" description="Fibronectin type-III" evidence="5">
    <location>
        <begin position="404"/>
        <end position="496"/>
    </location>
</feature>